<evidence type="ECO:0000313" key="11">
    <source>
        <dbReference type="Proteomes" id="UP001154078"/>
    </source>
</evidence>
<keyword evidence="8" id="KW-0527">Neuropeptide</keyword>
<gene>
    <name evidence="10" type="ORF">MELIAE_LOCUS5638</name>
</gene>
<evidence type="ECO:0000256" key="3">
    <source>
        <dbReference type="ARBA" id="ARBA00022525"/>
    </source>
</evidence>
<dbReference type="AlphaFoldDB" id="A0A9P0FF97"/>
<dbReference type="InterPro" id="IPR010475">
    <property type="entry name" value="AKH/RPCH_hormone"/>
</dbReference>
<accession>A0A9P0FF97</accession>
<keyword evidence="4" id="KW-0372">Hormone</keyword>
<dbReference type="GO" id="GO:0005576">
    <property type="term" value="C:extracellular region"/>
    <property type="evidence" value="ECO:0007669"/>
    <property type="project" value="UniProtKB-SubCell"/>
</dbReference>
<evidence type="ECO:0000256" key="1">
    <source>
        <dbReference type="ARBA" id="ARBA00004613"/>
    </source>
</evidence>
<keyword evidence="11" id="KW-1185">Reference proteome</keyword>
<sequence>MAFLLSRIFVATTLMVLFSSWVFMDGAQAQVTFSRDWNPGKRNIENFNELRAASKSVNAICHMLINQIRQMVSEDELPGLSRQ</sequence>
<evidence type="ECO:0000256" key="5">
    <source>
        <dbReference type="ARBA" id="ARBA00022729"/>
    </source>
</evidence>
<evidence type="ECO:0000256" key="4">
    <source>
        <dbReference type="ARBA" id="ARBA00022702"/>
    </source>
</evidence>
<feature type="signal peptide" evidence="9">
    <location>
        <begin position="1"/>
        <end position="29"/>
    </location>
</feature>
<evidence type="ECO:0008006" key="12">
    <source>
        <dbReference type="Google" id="ProtNLM"/>
    </source>
</evidence>
<evidence type="ECO:0000256" key="6">
    <source>
        <dbReference type="ARBA" id="ARBA00022815"/>
    </source>
</evidence>
<protein>
    <recommendedName>
        <fullName evidence="12">Adipokinetic hormone 2</fullName>
    </recommendedName>
</protein>
<dbReference type="GO" id="GO:0005179">
    <property type="term" value="F:hormone activity"/>
    <property type="evidence" value="ECO:0007669"/>
    <property type="project" value="UniProtKB-KW"/>
</dbReference>
<dbReference type="GO" id="GO:0007218">
    <property type="term" value="P:neuropeptide signaling pathway"/>
    <property type="evidence" value="ECO:0007669"/>
    <property type="project" value="UniProtKB-KW"/>
</dbReference>
<evidence type="ECO:0000256" key="7">
    <source>
        <dbReference type="ARBA" id="ARBA00023283"/>
    </source>
</evidence>
<keyword evidence="6" id="KW-0027">Amidation</keyword>
<organism evidence="10 11">
    <name type="scientific">Brassicogethes aeneus</name>
    <name type="common">Rape pollen beetle</name>
    <name type="synonym">Meligethes aeneus</name>
    <dbReference type="NCBI Taxonomy" id="1431903"/>
    <lineage>
        <taxon>Eukaryota</taxon>
        <taxon>Metazoa</taxon>
        <taxon>Ecdysozoa</taxon>
        <taxon>Arthropoda</taxon>
        <taxon>Hexapoda</taxon>
        <taxon>Insecta</taxon>
        <taxon>Pterygota</taxon>
        <taxon>Neoptera</taxon>
        <taxon>Endopterygota</taxon>
        <taxon>Coleoptera</taxon>
        <taxon>Polyphaga</taxon>
        <taxon>Cucujiformia</taxon>
        <taxon>Nitidulidae</taxon>
        <taxon>Meligethinae</taxon>
        <taxon>Brassicogethes</taxon>
    </lineage>
</organism>
<dbReference type="InterPro" id="IPR002047">
    <property type="entry name" value="Adipokinetic_hormone_CS"/>
</dbReference>
<keyword evidence="7" id="KW-0873">Pyrrolidone carboxylic acid</keyword>
<evidence type="ECO:0000313" key="10">
    <source>
        <dbReference type="EMBL" id="CAH0553713.1"/>
    </source>
</evidence>
<evidence type="ECO:0000256" key="2">
    <source>
        <dbReference type="ARBA" id="ARBA00006145"/>
    </source>
</evidence>
<dbReference type="Proteomes" id="UP001154078">
    <property type="component" value="Chromosome 3"/>
</dbReference>
<dbReference type="OrthoDB" id="8196018at2759"/>
<evidence type="ECO:0000256" key="8">
    <source>
        <dbReference type="ARBA" id="ARBA00023320"/>
    </source>
</evidence>
<keyword evidence="5 9" id="KW-0732">Signal</keyword>
<comment type="similarity">
    <text evidence="2">Belongs to the AKH/HRTH/RPCH family.</text>
</comment>
<evidence type="ECO:0000256" key="9">
    <source>
        <dbReference type="SAM" id="SignalP"/>
    </source>
</evidence>
<dbReference type="Pfam" id="PF06377">
    <property type="entry name" value="Adipokin_hormo"/>
    <property type="match status" value="1"/>
</dbReference>
<comment type="subcellular location">
    <subcellularLocation>
        <location evidence="1">Secreted</location>
    </subcellularLocation>
</comment>
<feature type="chain" id="PRO_5040429309" description="Adipokinetic hormone 2" evidence="9">
    <location>
        <begin position="30"/>
        <end position="83"/>
    </location>
</feature>
<name>A0A9P0FF97_BRAAE</name>
<dbReference type="PROSITE" id="PS00256">
    <property type="entry name" value="AKH"/>
    <property type="match status" value="1"/>
</dbReference>
<proteinExistence type="inferred from homology"/>
<dbReference type="EMBL" id="OV121134">
    <property type="protein sequence ID" value="CAH0553713.1"/>
    <property type="molecule type" value="Genomic_DNA"/>
</dbReference>
<keyword evidence="3" id="KW-0964">Secreted</keyword>
<reference evidence="10" key="1">
    <citation type="submission" date="2021-12" db="EMBL/GenBank/DDBJ databases">
        <authorList>
            <person name="King R."/>
        </authorList>
    </citation>
    <scope>NUCLEOTIDE SEQUENCE</scope>
</reference>